<gene>
    <name evidence="3" type="ORF">SEPMUDRAFT_147195</name>
</gene>
<evidence type="ECO:0000313" key="3">
    <source>
        <dbReference type="EMBL" id="EMF15275.1"/>
    </source>
</evidence>
<dbReference type="Proteomes" id="UP000016931">
    <property type="component" value="Unassembled WGS sequence"/>
</dbReference>
<feature type="region of interest" description="Disordered" evidence="1">
    <location>
        <begin position="128"/>
        <end position="165"/>
    </location>
</feature>
<dbReference type="RefSeq" id="XP_016763396.1">
    <property type="nucleotide sequence ID" value="XM_016904140.1"/>
</dbReference>
<feature type="region of interest" description="Disordered" evidence="1">
    <location>
        <begin position="1"/>
        <end position="54"/>
    </location>
</feature>
<dbReference type="OrthoDB" id="5336565at2759"/>
<feature type="compositionally biased region" description="Low complexity" evidence="1">
    <location>
        <begin position="446"/>
        <end position="457"/>
    </location>
</feature>
<proteinExistence type="predicted"/>
<dbReference type="STRING" id="692275.M3DB25"/>
<dbReference type="OMA" id="ISIYHDE"/>
<feature type="region of interest" description="Disordered" evidence="1">
    <location>
        <begin position="446"/>
        <end position="479"/>
    </location>
</feature>
<dbReference type="Pfam" id="PF25545">
    <property type="entry name" value="DUF7924"/>
    <property type="match status" value="1"/>
</dbReference>
<dbReference type="GeneID" id="27901277"/>
<evidence type="ECO:0000259" key="2">
    <source>
        <dbReference type="Pfam" id="PF25545"/>
    </source>
</evidence>
<organism evidence="3 4">
    <name type="scientific">Sphaerulina musiva (strain SO2202)</name>
    <name type="common">Poplar stem canker fungus</name>
    <name type="synonym">Septoria musiva</name>
    <dbReference type="NCBI Taxonomy" id="692275"/>
    <lineage>
        <taxon>Eukaryota</taxon>
        <taxon>Fungi</taxon>
        <taxon>Dikarya</taxon>
        <taxon>Ascomycota</taxon>
        <taxon>Pezizomycotina</taxon>
        <taxon>Dothideomycetes</taxon>
        <taxon>Dothideomycetidae</taxon>
        <taxon>Mycosphaerellales</taxon>
        <taxon>Mycosphaerellaceae</taxon>
        <taxon>Sphaerulina</taxon>
    </lineage>
</organism>
<feature type="domain" description="DUF7924" evidence="2">
    <location>
        <begin position="267"/>
        <end position="422"/>
    </location>
</feature>
<name>M3DB25_SPHMS</name>
<dbReference type="EMBL" id="KB456261">
    <property type="protein sequence ID" value="EMF15275.1"/>
    <property type="molecule type" value="Genomic_DNA"/>
</dbReference>
<accession>M3DB25</accession>
<evidence type="ECO:0000313" key="4">
    <source>
        <dbReference type="Proteomes" id="UP000016931"/>
    </source>
</evidence>
<dbReference type="InterPro" id="IPR057684">
    <property type="entry name" value="DUF7924"/>
</dbReference>
<dbReference type="AlphaFoldDB" id="M3DB25"/>
<protein>
    <recommendedName>
        <fullName evidence="2">DUF7924 domain-containing protein</fullName>
    </recommendedName>
</protein>
<evidence type="ECO:0000256" key="1">
    <source>
        <dbReference type="SAM" id="MobiDB-lite"/>
    </source>
</evidence>
<reference evidence="3 4" key="1">
    <citation type="journal article" date="2012" name="PLoS Pathog.">
        <title>Diverse lifestyles and strategies of plant pathogenesis encoded in the genomes of eighteen Dothideomycetes fungi.</title>
        <authorList>
            <person name="Ohm R.A."/>
            <person name="Feau N."/>
            <person name="Henrissat B."/>
            <person name="Schoch C.L."/>
            <person name="Horwitz B.A."/>
            <person name="Barry K.W."/>
            <person name="Condon B.J."/>
            <person name="Copeland A.C."/>
            <person name="Dhillon B."/>
            <person name="Glaser F."/>
            <person name="Hesse C.N."/>
            <person name="Kosti I."/>
            <person name="LaButti K."/>
            <person name="Lindquist E.A."/>
            <person name="Lucas S."/>
            <person name="Salamov A.A."/>
            <person name="Bradshaw R.E."/>
            <person name="Ciuffetti L."/>
            <person name="Hamelin R.C."/>
            <person name="Kema G.H.J."/>
            <person name="Lawrence C."/>
            <person name="Scott J.A."/>
            <person name="Spatafora J.W."/>
            <person name="Turgeon B.G."/>
            <person name="de Wit P.J.G.M."/>
            <person name="Zhong S."/>
            <person name="Goodwin S.B."/>
            <person name="Grigoriev I.V."/>
        </authorList>
    </citation>
    <scope>NUCLEOTIDE SEQUENCE [LARGE SCALE GENOMIC DNA]</scope>
    <source>
        <strain evidence="3 4">SO2202</strain>
    </source>
</reference>
<sequence>MLLNGEQCRRKRHREEEEEQEEQHEEALALPADNQQQHPTKRRKKAHTPNYPPRFWDTLSRVHLTRRALQEFDRRTETARLVLSAETIKSSTRRLLRSDTHRLLHFASNGGPDLNALQGFSALPAVEASMSQSSTQSRKRDFSSSTARSSGARKTKTTTPYSPEFEQKLADRGVFSVAYCFADGRSPPNPNNIQELMDALSRRRSSLSSTAFSEEAFQEFRRNDTRASESAAMADLLPVIAGPKDKDYNPNGEVPFLRLEKFDPYISVPKPDRYYGAMPAQIDGSVRSDLTNYIIPSNRTNLPAAPNFFVEMKGISGRGNIAALQAMYDGAVGAKGILHLQNYGNAVPVHDANAYTITVTYCNSTLKIYATHPRESERGGETEYFMTELKAYGMTSDPETFRKGAAAYRNAREWAQEQRDNFITNANAAALRMSADRVSVSRTEVTADASSTAAGGSFVSETSADELASDTHTVKRRRA</sequence>
<keyword evidence="4" id="KW-1185">Reference proteome</keyword>
<dbReference type="eggNOG" id="ENOG502SJYB">
    <property type="taxonomic scope" value="Eukaryota"/>
</dbReference>
<dbReference type="HOGENOM" id="CLU_023878_1_1_1"/>